<feature type="transmembrane region" description="Helical" evidence="1">
    <location>
        <begin position="250"/>
        <end position="271"/>
    </location>
</feature>
<feature type="transmembrane region" description="Helical" evidence="1">
    <location>
        <begin position="363"/>
        <end position="381"/>
    </location>
</feature>
<feature type="transmembrane region" description="Helical" evidence="1">
    <location>
        <begin position="98"/>
        <end position="117"/>
    </location>
</feature>
<evidence type="ECO:0008006" key="4">
    <source>
        <dbReference type="Google" id="ProtNLM"/>
    </source>
</evidence>
<feature type="transmembrane region" description="Helical" evidence="1">
    <location>
        <begin position="31"/>
        <end position="51"/>
    </location>
</feature>
<comment type="caution">
    <text evidence="2">The sequence shown here is derived from an EMBL/GenBank/DDBJ whole genome shotgun (WGS) entry which is preliminary data.</text>
</comment>
<dbReference type="EMBL" id="JBEPMB010000002">
    <property type="protein sequence ID" value="MET3613606.1"/>
    <property type="molecule type" value="Genomic_DNA"/>
</dbReference>
<name>A0ABV2IYU3_9HYPH</name>
<organism evidence="2 3">
    <name type="scientific">Rhizobium aquaticum</name>
    <dbReference type="NCBI Taxonomy" id="1549636"/>
    <lineage>
        <taxon>Bacteria</taxon>
        <taxon>Pseudomonadati</taxon>
        <taxon>Pseudomonadota</taxon>
        <taxon>Alphaproteobacteria</taxon>
        <taxon>Hyphomicrobiales</taxon>
        <taxon>Rhizobiaceae</taxon>
        <taxon>Rhizobium/Agrobacterium group</taxon>
        <taxon>Rhizobium</taxon>
    </lineage>
</organism>
<feature type="transmembrane region" description="Helical" evidence="1">
    <location>
        <begin position="205"/>
        <end position="238"/>
    </location>
</feature>
<feature type="transmembrane region" description="Helical" evidence="1">
    <location>
        <begin position="449"/>
        <end position="470"/>
    </location>
</feature>
<keyword evidence="1" id="KW-1133">Transmembrane helix</keyword>
<keyword evidence="3" id="KW-1185">Reference proteome</keyword>
<dbReference type="RefSeq" id="WP_354556132.1">
    <property type="nucleotide sequence ID" value="NZ_JBEPMB010000002.1"/>
</dbReference>
<evidence type="ECO:0000313" key="2">
    <source>
        <dbReference type="EMBL" id="MET3613606.1"/>
    </source>
</evidence>
<feature type="transmembrane region" description="Helical" evidence="1">
    <location>
        <begin position="124"/>
        <end position="142"/>
    </location>
</feature>
<accession>A0ABV2IYU3</accession>
<keyword evidence="1" id="KW-0472">Membrane</keyword>
<protein>
    <recommendedName>
        <fullName evidence="4">Oligosaccharyl transferase-like protein</fullName>
    </recommendedName>
</protein>
<sequence length="616" mass="65214">MASIETTAALSQANAKGSGRAGPLNAETSRLGLAVLIAFAVLVLFHLVNLASSYTDYVGPDNDDAMRLVEVRDFLNGQGWFDMMQYRLGIQPGTLMHWSRFVDLPIAALIAFFRLFLSPRMAEATALFVWPVSLSLPVLYFIGLGARRLGGERAMFAAIPFTVLFLIQVHRFEPGGIDHHNVQMALIAIVAAALVDPLHRATSYALAALAAAIALAVGAETTPLLGVAAIIVAVRWAVLGQAYAAAARTFGLFFALLTGAAYVATVPRALYTTVTCDNLSFGFLALTVYGGVALFGAASFVSRAPMSVRFAILACIGVGAAGLTLTVMPQCLHNPLASLDPLLKEIWLDKVTEAQSVFRQAQLAPATVGGFYFVGFIAMVVSAWRVKMGDRAGVHLVLFVLLSAAWAISLVQVRGATFPQMLSILPLSVLVAELHAISRRDPESVVAGLPFAIMTLASLPSFWFVAGFVVTEAAGSEQATKAAAAGGKVGACVKEANLNALNRLPKGMIAAPSNMGSPILRFTGHSVLSAPYHRNPEGMLVVLHAGLGAPEKAEATLGNAGTDYVVFCPDDGEMREMASHAPEGLAAALLKDRPPAFLKDVTPTEATNLKVYRLVR</sequence>
<gene>
    <name evidence="2" type="ORF">ABID16_001935</name>
</gene>
<feature type="transmembrane region" description="Helical" evidence="1">
    <location>
        <begin position="393"/>
        <end position="412"/>
    </location>
</feature>
<dbReference type="Proteomes" id="UP001549047">
    <property type="component" value="Unassembled WGS sequence"/>
</dbReference>
<reference evidence="2 3" key="1">
    <citation type="submission" date="2024-06" db="EMBL/GenBank/DDBJ databases">
        <title>Genomic Encyclopedia of Type Strains, Phase IV (KMG-IV): sequencing the most valuable type-strain genomes for metagenomic binning, comparative biology and taxonomic classification.</title>
        <authorList>
            <person name="Goeker M."/>
        </authorList>
    </citation>
    <scope>NUCLEOTIDE SEQUENCE [LARGE SCALE GENOMIC DNA]</scope>
    <source>
        <strain evidence="2 3">DSM 29780</strain>
    </source>
</reference>
<proteinExistence type="predicted"/>
<evidence type="ECO:0000313" key="3">
    <source>
        <dbReference type="Proteomes" id="UP001549047"/>
    </source>
</evidence>
<keyword evidence="1" id="KW-0812">Transmembrane</keyword>
<feature type="transmembrane region" description="Helical" evidence="1">
    <location>
        <begin position="283"/>
        <end position="301"/>
    </location>
</feature>
<feature type="transmembrane region" description="Helical" evidence="1">
    <location>
        <begin position="308"/>
        <end position="328"/>
    </location>
</feature>
<evidence type="ECO:0000256" key="1">
    <source>
        <dbReference type="SAM" id="Phobius"/>
    </source>
</evidence>